<organism evidence="2 3">
    <name type="scientific">Haloplanus salinus</name>
    <dbReference type="NCBI Taxonomy" id="1126245"/>
    <lineage>
        <taxon>Archaea</taxon>
        <taxon>Methanobacteriati</taxon>
        <taxon>Methanobacteriota</taxon>
        <taxon>Stenosarchaea group</taxon>
        <taxon>Halobacteria</taxon>
        <taxon>Halobacteriales</taxon>
        <taxon>Haloferacaceae</taxon>
        <taxon>Haloplanus</taxon>
    </lineage>
</organism>
<dbReference type="AlphaFoldDB" id="A0A368NE16"/>
<feature type="compositionally biased region" description="Low complexity" evidence="1">
    <location>
        <begin position="74"/>
        <end position="87"/>
    </location>
</feature>
<dbReference type="EMBL" id="QPHM01000001">
    <property type="protein sequence ID" value="RCU47824.1"/>
    <property type="molecule type" value="Genomic_DNA"/>
</dbReference>
<keyword evidence="3" id="KW-1185">Reference proteome</keyword>
<evidence type="ECO:0000256" key="1">
    <source>
        <dbReference type="SAM" id="MobiDB-lite"/>
    </source>
</evidence>
<feature type="compositionally biased region" description="Polar residues" evidence="1">
    <location>
        <begin position="1"/>
        <end position="22"/>
    </location>
</feature>
<protein>
    <submittedName>
        <fullName evidence="2">Uncharacterized protein</fullName>
    </submittedName>
</protein>
<feature type="region of interest" description="Disordered" evidence="1">
    <location>
        <begin position="58"/>
        <end position="120"/>
    </location>
</feature>
<feature type="compositionally biased region" description="Basic residues" evidence="1">
    <location>
        <begin position="109"/>
        <end position="120"/>
    </location>
</feature>
<accession>A0A368NE16</accession>
<feature type="region of interest" description="Disordered" evidence="1">
    <location>
        <begin position="1"/>
        <end position="28"/>
    </location>
</feature>
<evidence type="ECO:0000313" key="3">
    <source>
        <dbReference type="Proteomes" id="UP000252189"/>
    </source>
</evidence>
<sequence>MALDSPQTVTVDRISNSGNAIAQQRHAGKSIHVPVKEVGATLEVRLVDKGSHFEARLVDRAEETQPRQPSATPDTSDLVSSGDSSHSYEVRSSPAGGKLRSSPETQTGKRLRSRMPRRKK</sequence>
<reference evidence="2 3" key="1">
    <citation type="submission" date="2018-07" db="EMBL/GenBank/DDBJ databases">
        <title>Genome sequences of Haloplanus salinus JCM 18368T.</title>
        <authorList>
            <person name="Kim Y.B."/>
            <person name="Roh S.W."/>
        </authorList>
    </citation>
    <scope>NUCLEOTIDE SEQUENCE [LARGE SCALE GENOMIC DNA]</scope>
    <source>
        <strain evidence="2 3">JCM 18368</strain>
    </source>
</reference>
<dbReference type="Proteomes" id="UP000252189">
    <property type="component" value="Unassembled WGS sequence"/>
</dbReference>
<gene>
    <name evidence="2" type="ORF">DU504_11275</name>
</gene>
<name>A0A368NE16_9EURY</name>
<evidence type="ECO:0000313" key="2">
    <source>
        <dbReference type="EMBL" id="RCU47824.1"/>
    </source>
</evidence>
<proteinExistence type="predicted"/>
<comment type="caution">
    <text evidence="2">The sequence shown here is derived from an EMBL/GenBank/DDBJ whole genome shotgun (WGS) entry which is preliminary data.</text>
</comment>